<evidence type="ECO:0000313" key="1">
    <source>
        <dbReference type="EMBL" id="KWA85612.1"/>
    </source>
</evidence>
<dbReference type="AlphaFoldDB" id="A0A106TY05"/>
<accession>A0A106TY05</accession>
<organism evidence="1 2">
    <name type="scientific">Burkholderia ubonensis</name>
    <dbReference type="NCBI Taxonomy" id="101571"/>
    <lineage>
        <taxon>Bacteria</taxon>
        <taxon>Pseudomonadati</taxon>
        <taxon>Pseudomonadota</taxon>
        <taxon>Betaproteobacteria</taxon>
        <taxon>Burkholderiales</taxon>
        <taxon>Burkholderiaceae</taxon>
        <taxon>Burkholderia</taxon>
        <taxon>Burkholderia cepacia complex</taxon>
    </lineage>
</organism>
<protein>
    <submittedName>
        <fullName evidence="1">Uncharacterized protein</fullName>
    </submittedName>
</protein>
<reference evidence="1 2" key="1">
    <citation type="submission" date="2015-11" db="EMBL/GenBank/DDBJ databases">
        <title>Expanding the genomic diversity of Burkholderia species for the development of highly accurate diagnostics.</title>
        <authorList>
            <person name="Sahl J."/>
            <person name="Keim P."/>
            <person name="Wagner D."/>
        </authorList>
    </citation>
    <scope>NUCLEOTIDE SEQUENCE [LARGE SCALE GENOMIC DNA]</scope>
    <source>
        <strain evidence="1 2">MSMB2087WGS</strain>
    </source>
</reference>
<dbReference type="EMBL" id="LPHD01000018">
    <property type="protein sequence ID" value="KWA85612.1"/>
    <property type="molecule type" value="Genomic_DNA"/>
</dbReference>
<proteinExistence type="predicted"/>
<gene>
    <name evidence="1" type="ORF">WL29_14395</name>
</gene>
<evidence type="ECO:0000313" key="2">
    <source>
        <dbReference type="Proteomes" id="UP000060630"/>
    </source>
</evidence>
<comment type="caution">
    <text evidence="1">The sequence shown here is derived from an EMBL/GenBank/DDBJ whole genome shotgun (WGS) entry which is preliminary data.</text>
</comment>
<sequence>MALAHALPHALPRTAPHNETDVGLIVARSTDLLLRSFVSGHAPRARLRGRAAPAICASHACRAERRASRPA</sequence>
<dbReference type="Proteomes" id="UP000060630">
    <property type="component" value="Unassembled WGS sequence"/>
</dbReference>
<name>A0A106TY05_9BURK</name>